<name>A0A0B7A7R3_9EUPU</name>
<gene>
    <name evidence="1" type="primary">ORF98127</name>
</gene>
<protein>
    <submittedName>
        <fullName evidence="1">Uncharacterized protein</fullName>
    </submittedName>
</protein>
<proteinExistence type="predicted"/>
<evidence type="ECO:0000313" key="1">
    <source>
        <dbReference type="EMBL" id="CEK76041.1"/>
    </source>
</evidence>
<organism evidence="1">
    <name type="scientific">Arion vulgaris</name>
    <dbReference type="NCBI Taxonomy" id="1028688"/>
    <lineage>
        <taxon>Eukaryota</taxon>
        <taxon>Metazoa</taxon>
        <taxon>Spiralia</taxon>
        <taxon>Lophotrochozoa</taxon>
        <taxon>Mollusca</taxon>
        <taxon>Gastropoda</taxon>
        <taxon>Heterobranchia</taxon>
        <taxon>Euthyneura</taxon>
        <taxon>Panpulmonata</taxon>
        <taxon>Eupulmonata</taxon>
        <taxon>Stylommatophora</taxon>
        <taxon>Helicina</taxon>
        <taxon>Arionoidea</taxon>
        <taxon>Arionidae</taxon>
        <taxon>Arion</taxon>
    </lineage>
</organism>
<accession>A0A0B7A7R3</accession>
<dbReference type="AlphaFoldDB" id="A0A0B7A7R3"/>
<dbReference type="EMBL" id="HACG01029176">
    <property type="protein sequence ID" value="CEK76041.1"/>
    <property type="molecule type" value="Transcribed_RNA"/>
</dbReference>
<reference evidence="1" key="1">
    <citation type="submission" date="2014-12" db="EMBL/GenBank/DDBJ databases">
        <title>Insight into the proteome of Arion vulgaris.</title>
        <authorList>
            <person name="Aradska J."/>
            <person name="Bulat T."/>
            <person name="Smidak R."/>
            <person name="Sarate P."/>
            <person name="Gangsoo J."/>
            <person name="Sialana F."/>
            <person name="Bilban M."/>
            <person name="Lubec G."/>
        </authorList>
    </citation>
    <scope>NUCLEOTIDE SEQUENCE</scope>
    <source>
        <tissue evidence="1">Skin</tissue>
    </source>
</reference>
<sequence>MSTSNEYNLFFQKKRISVQDIAQNILGELAITEKEDEDTGNHALTKPTKAFFQAVERPCRCFKCNRLTTQNFTENQVYHFVTKAPKQSAN</sequence>